<reference evidence="1 2" key="1">
    <citation type="journal article" date="2019" name="Int. J. Syst. Evol. Microbiol.">
        <title>The Global Catalogue of Microorganisms (GCM) 10K type strain sequencing project: providing services to taxonomists for standard genome sequencing and annotation.</title>
        <authorList>
            <consortium name="The Broad Institute Genomics Platform"/>
            <consortium name="The Broad Institute Genome Sequencing Center for Infectious Disease"/>
            <person name="Wu L."/>
            <person name="Ma J."/>
        </authorList>
    </citation>
    <scope>NUCLEOTIDE SEQUENCE [LARGE SCALE GENOMIC DNA]</scope>
    <source>
        <strain evidence="1 2">XZGYJ-43</strain>
    </source>
</reference>
<name>A0ABD5Z4A7_9EURY</name>
<evidence type="ECO:0008006" key="3">
    <source>
        <dbReference type="Google" id="ProtNLM"/>
    </source>
</evidence>
<dbReference type="EMBL" id="JBHTAR010000011">
    <property type="protein sequence ID" value="MFC7200045.1"/>
    <property type="molecule type" value="Genomic_DNA"/>
</dbReference>
<dbReference type="InterPro" id="IPR055927">
    <property type="entry name" value="DUF7504"/>
</dbReference>
<dbReference type="Pfam" id="PF24336">
    <property type="entry name" value="DUF7504"/>
    <property type="match status" value="1"/>
</dbReference>
<dbReference type="RefSeq" id="WP_279529965.1">
    <property type="nucleotide sequence ID" value="NZ_CP122312.1"/>
</dbReference>
<comment type="caution">
    <text evidence="1">The sequence shown here is derived from an EMBL/GenBank/DDBJ whole genome shotgun (WGS) entry which is preliminary data.</text>
</comment>
<keyword evidence="2" id="KW-1185">Reference proteome</keyword>
<dbReference type="Proteomes" id="UP001596447">
    <property type="component" value="Unassembled WGS sequence"/>
</dbReference>
<gene>
    <name evidence="1" type="ORF">ACFQJ9_11605</name>
</gene>
<sequence length="229" mass="25070">MSVSKIQFRGDDAPLAFDEVLSRFKRCGCNLLVTGEVAQEVTALASRRLMGAPFEDRKRLLVLTDSEAKGVGAHLPGAAVADDDSVKVVRQEISSRSAATRAGSAPQSRTVGSDLQALEDAISEGISEFQMESDDLDPAELRLSVNSLYPLLVEHDYTEVTRFIRRVGDMVSDANGMAHYHLPVPEGSETVESVATLFDARVELRRNGPKAEQRWHVPTYGQQTNWVGL</sequence>
<protein>
    <recommendedName>
        <fullName evidence="3">Halobacterial output domain-containing protein</fullName>
    </recommendedName>
</protein>
<organism evidence="1 2">
    <name type="scientific">Halospeciosus flavus</name>
    <dbReference type="NCBI Taxonomy" id="3032283"/>
    <lineage>
        <taxon>Archaea</taxon>
        <taxon>Methanobacteriati</taxon>
        <taxon>Methanobacteriota</taxon>
        <taxon>Stenosarchaea group</taxon>
        <taxon>Halobacteria</taxon>
        <taxon>Halobacteriales</taxon>
        <taxon>Halobacteriaceae</taxon>
        <taxon>Halospeciosus</taxon>
    </lineage>
</organism>
<evidence type="ECO:0000313" key="1">
    <source>
        <dbReference type="EMBL" id="MFC7200045.1"/>
    </source>
</evidence>
<evidence type="ECO:0000313" key="2">
    <source>
        <dbReference type="Proteomes" id="UP001596447"/>
    </source>
</evidence>
<accession>A0ABD5Z4A7</accession>
<dbReference type="AlphaFoldDB" id="A0ABD5Z4A7"/>
<proteinExistence type="predicted"/>